<dbReference type="InterPro" id="IPR025436">
    <property type="entry name" value="DUF4179"/>
</dbReference>
<dbReference type="Pfam" id="PF11738">
    <property type="entry name" value="DUF3298"/>
    <property type="match status" value="1"/>
</dbReference>
<dbReference type="Gene3D" id="3.90.640.20">
    <property type="entry name" value="Heat-shock cognate protein, ATPase"/>
    <property type="match status" value="1"/>
</dbReference>
<protein>
    <submittedName>
        <fullName evidence="4">DUF3298 domain-containing protein</fullName>
    </submittedName>
</protein>
<gene>
    <name evidence="4" type="ORF">FA727_00205</name>
</gene>
<evidence type="ECO:0000259" key="3">
    <source>
        <dbReference type="Pfam" id="PF13786"/>
    </source>
</evidence>
<evidence type="ECO:0000259" key="2">
    <source>
        <dbReference type="Pfam" id="PF11738"/>
    </source>
</evidence>
<dbReference type="AlphaFoldDB" id="A0A4V5P1L2"/>
<feature type="domain" description="DUF3298" evidence="2">
    <location>
        <begin position="194"/>
        <end position="274"/>
    </location>
</feature>
<proteinExistence type="predicted"/>
<name>A0A4V5P1L2_9BACI</name>
<dbReference type="OrthoDB" id="4990at2"/>
<dbReference type="InterPro" id="IPR037126">
    <property type="entry name" value="PdaC/RsiV-like_sf"/>
</dbReference>
<feature type="domain" description="DUF4179" evidence="3">
    <location>
        <begin position="36"/>
        <end position="86"/>
    </location>
</feature>
<organism evidence="4 5">
    <name type="scientific">Robertmurraya kyonggiensis</name>
    <dbReference type="NCBI Taxonomy" id="1037680"/>
    <lineage>
        <taxon>Bacteria</taxon>
        <taxon>Bacillati</taxon>
        <taxon>Bacillota</taxon>
        <taxon>Bacilli</taxon>
        <taxon>Bacillales</taxon>
        <taxon>Bacillaceae</taxon>
        <taxon>Robertmurraya</taxon>
    </lineage>
</organism>
<evidence type="ECO:0000313" key="4">
    <source>
        <dbReference type="EMBL" id="TKC18030.1"/>
    </source>
</evidence>
<evidence type="ECO:0000256" key="1">
    <source>
        <dbReference type="SAM" id="Phobius"/>
    </source>
</evidence>
<sequence length="288" mass="32854">MNDKKLEQLKEQYKEIPIPLELNRVVYQALEKRNSRKSLYRWGVGVAAAVIIFSTSINVSSAFAKSLADVPVVGDIVEVLTFKKIAVDKGNYQADLDVQKVQMDNKALEEGLNLKYLEESKALYEKFMSEMKAQKAFGEDGHLSVDSGFEIKTDTEQLLSMGRYVEETQGSSMTTLQYDTIDKQNQLFVTLPSLFKNDTYIEVISESIKKQMKQQMEEDSSKIYWIESSDMDPFTSISKDQDFYINAEHQLVISFDEFEVAPGYMGVVEFVIPTEVVQDIVVSDEYLK</sequence>
<keyword evidence="1" id="KW-0812">Transmembrane</keyword>
<dbReference type="Pfam" id="PF13786">
    <property type="entry name" value="DUF4179"/>
    <property type="match status" value="1"/>
</dbReference>
<evidence type="ECO:0000313" key="5">
    <source>
        <dbReference type="Proteomes" id="UP000307756"/>
    </source>
</evidence>
<dbReference type="InterPro" id="IPR021729">
    <property type="entry name" value="DUF3298"/>
</dbReference>
<keyword evidence="1" id="KW-0472">Membrane</keyword>
<feature type="transmembrane region" description="Helical" evidence="1">
    <location>
        <begin position="39"/>
        <end position="57"/>
    </location>
</feature>
<keyword evidence="5" id="KW-1185">Reference proteome</keyword>
<dbReference type="Gene3D" id="3.30.565.40">
    <property type="entry name" value="Fervidobacterium nodosum Rt17-B1 like"/>
    <property type="match status" value="1"/>
</dbReference>
<comment type="caution">
    <text evidence="4">The sequence shown here is derived from an EMBL/GenBank/DDBJ whole genome shotgun (WGS) entry which is preliminary data.</text>
</comment>
<dbReference type="EMBL" id="SWBM01000001">
    <property type="protein sequence ID" value="TKC18030.1"/>
    <property type="molecule type" value="Genomic_DNA"/>
</dbReference>
<accession>A0A4V5P1L2</accession>
<keyword evidence="1" id="KW-1133">Transmembrane helix</keyword>
<reference evidence="4 5" key="1">
    <citation type="journal article" date="2011" name="J. Microbiol.">
        <title>Bacillus kyonggiensis sp. nov., isolated from soil of a lettuce field.</title>
        <authorList>
            <person name="Dong K."/>
            <person name="Lee S."/>
        </authorList>
    </citation>
    <scope>NUCLEOTIDE SEQUENCE [LARGE SCALE GENOMIC DNA]</scope>
    <source>
        <strain evidence="4 5">NB22</strain>
    </source>
</reference>
<dbReference type="RefSeq" id="WP_136828747.1">
    <property type="nucleotide sequence ID" value="NZ_SWBM01000001.1"/>
</dbReference>
<dbReference type="Proteomes" id="UP000307756">
    <property type="component" value="Unassembled WGS sequence"/>
</dbReference>